<proteinExistence type="predicted"/>
<organism evidence="1 2">
    <name type="scientific">Tachysurus vachellii</name>
    <name type="common">Darkbarbel catfish</name>
    <name type="synonym">Pelteobagrus vachellii</name>
    <dbReference type="NCBI Taxonomy" id="175792"/>
    <lineage>
        <taxon>Eukaryota</taxon>
        <taxon>Metazoa</taxon>
        <taxon>Chordata</taxon>
        <taxon>Craniata</taxon>
        <taxon>Vertebrata</taxon>
        <taxon>Euteleostomi</taxon>
        <taxon>Actinopterygii</taxon>
        <taxon>Neopterygii</taxon>
        <taxon>Teleostei</taxon>
        <taxon>Ostariophysi</taxon>
        <taxon>Siluriformes</taxon>
        <taxon>Bagridae</taxon>
        <taxon>Tachysurus</taxon>
    </lineage>
</organism>
<comment type="caution">
    <text evidence="1">The sequence shown here is derived from an EMBL/GenBank/DDBJ whole genome shotgun (WGS) entry which is preliminary data.</text>
</comment>
<dbReference type="EMBL" id="JAVHJS010000008">
    <property type="protein sequence ID" value="KAK2849888.1"/>
    <property type="molecule type" value="Genomic_DNA"/>
</dbReference>
<evidence type="ECO:0000313" key="1">
    <source>
        <dbReference type="EMBL" id="KAK2849888.1"/>
    </source>
</evidence>
<accession>A0AA88T0H3</accession>
<dbReference type="Proteomes" id="UP001187315">
    <property type="component" value="Unassembled WGS sequence"/>
</dbReference>
<keyword evidence="2" id="KW-1185">Reference proteome</keyword>
<gene>
    <name evidence="1" type="ORF">Q7C36_008671</name>
</gene>
<name>A0AA88T0H3_TACVA</name>
<evidence type="ECO:0000313" key="2">
    <source>
        <dbReference type="Proteomes" id="UP001187315"/>
    </source>
</evidence>
<protein>
    <submittedName>
        <fullName evidence="1">Uncharacterized protein</fullName>
    </submittedName>
</protein>
<reference evidence="1" key="1">
    <citation type="submission" date="2023-08" db="EMBL/GenBank/DDBJ databases">
        <title>Pelteobagrus vachellii genome.</title>
        <authorList>
            <person name="Liu H."/>
        </authorList>
    </citation>
    <scope>NUCLEOTIDE SEQUENCE</scope>
    <source>
        <strain evidence="1">PRFRI_2022a</strain>
        <tissue evidence="1">Muscle</tissue>
    </source>
</reference>
<dbReference type="AlphaFoldDB" id="A0AA88T0H3"/>
<sequence length="134" mass="14707">MRRKGQTSKQKQDPVVPRGQCLSIRTDDKQRNENENVSIYLGNIRESWAAVCARQYSGDGQWHDSPEGSTVLIADGAGLAFLWIAVGFGVSDGLSFSSRSTHSLSHLYVDEGSQQSSIADLTTDSQCIWSLVKD</sequence>